<feature type="compositionally biased region" description="Basic and acidic residues" evidence="1">
    <location>
        <begin position="21"/>
        <end position="31"/>
    </location>
</feature>
<keyword evidence="4" id="KW-1185">Reference proteome</keyword>
<proteinExistence type="predicted"/>
<dbReference type="OrthoDB" id="1885368at2759"/>
<dbReference type="Proteomes" id="UP001152561">
    <property type="component" value="Unassembled WGS sequence"/>
</dbReference>
<dbReference type="AlphaFoldDB" id="A0A9Q1R813"/>
<dbReference type="InterPro" id="IPR008700">
    <property type="entry name" value="TypeIII_avirulence_cleave"/>
</dbReference>
<dbReference type="PANTHER" id="PTHR33882:SF11">
    <property type="entry name" value="RPM1-INTERACTING PROTEIN 4 (RIN4) FAMILY PROTEIN"/>
    <property type="match status" value="1"/>
</dbReference>
<dbReference type="PANTHER" id="PTHR33882">
    <property type="entry name" value="PATHOGENIC TYPE III EFFECTOR AVIRULENCE FACTOR AVR AVRRPT-CLEAVAGE: CLEAVAGE SITE PROTEIN"/>
    <property type="match status" value="1"/>
</dbReference>
<evidence type="ECO:0000259" key="2">
    <source>
        <dbReference type="Pfam" id="PF05627"/>
    </source>
</evidence>
<organism evidence="3 4">
    <name type="scientific">Anisodus acutangulus</name>
    <dbReference type="NCBI Taxonomy" id="402998"/>
    <lineage>
        <taxon>Eukaryota</taxon>
        <taxon>Viridiplantae</taxon>
        <taxon>Streptophyta</taxon>
        <taxon>Embryophyta</taxon>
        <taxon>Tracheophyta</taxon>
        <taxon>Spermatophyta</taxon>
        <taxon>Magnoliopsida</taxon>
        <taxon>eudicotyledons</taxon>
        <taxon>Gunneridae</taxon>
        <taxon>Pentapetalae</taxon>
        <taxon>asterids</taxon>
        <taxon>lamiids</taxon>
        <taxon>Solanales</taxon>
        <taxon>Solanaceae</taxon>
        <taxon>Solanoideae</taxon>
        <taxon>Hyoscyameae</taxon>
        <taxon>Anisodus</taxon>
    </lineage>
</organism>
<feature type="domain" description="RIN4 pathogenic type III effector avirulence factor Avr cleavage site" evidence="2">
    <location>
        <begin position="158"/>
        <end position="189"/>
    </location>
</feature>
<sequence length="232" mass="26666">MVFSQARENKKRRHNLAHHSPGNDKHQEVSHRKSSSTPVPQFRAWDSKTKGNPGNYVVSPKARASKKPHKLDITHRSIGNEQELGKHQEVSPMKNSPMAVPQYGAWDQKTGNIPNYPMVSSQDRAKKKQHRHGLARHILGTEQELGKHRDASPMKTGWLSVPQFGEWEQKTPSETNYSVVFSQARANRKKHKSDLTHRSYDFEQDLLCKEREKAAKRKKKKFLTYLSCCLPV</sequence>
<reference evidence="4" key="1">
    <citation type="journal article" date="2023" name="Proc. Natl. Acad. Sci. U.S.A.">
        <title>Genomic and structural basis for evolution of tropane alkaloid biosynthesis.</title>
        <authorList>
            <person name="Wanga Y.-J."/>
            <person name="Taina T."/>
            <person name="Yua J.-Y."/>
            <person name="Lia J."/>
            <person name="Xua B."/>
            <person name="Chenc J."/>
            <person name="D'Auriad J.C."/>
            <person name="Huanga J.-P."/>
            <person name="Huanga S.-X."/>
        </authorList>
    </citation>
    <scope>NUCLEOTIDE SEQUENCE [LARGE SCALE GENOMIC DNA]</scope>
    <source>
        <strain evidence="4">cv. KIB-2019</strain>
    </source>
</reference>
<name>A0A9Q1R813_9SOLA</name>
<comment type="caution">
    <text evidence="3">The sequence shown here is derived from an EMBL/GenBank/DDBJ whole genome shotgun (WGS) entry which is preliminary data.</text>
</comment>
<protein>
    <recommendedName>
        <fullName evidence="2">RIN4 pathogenic type III effector avirulence factor Avr cleavage site domain-containing protein</fullName>
    </recommendedName>
</protein>
<feature type="region of interest" description="Disordered" evidence="1">
    <location>
        <begin position="1"/>
        <end position="70"/>
    </location>
</feature>
<evidence type="ECO:0000256" key="1">
    <source>
        <dbReference type="SAM" id="MobiDB-lite"/>
    </source>
</evidence>
<evidence type="ECO:0000313" key="4">
    <source>
        <dbReference type="Proteomes" id="UP001152561"/>
    </source>
</evidence>
<dbReference type="EMBL" id="JAJAGQ010000014">
    <property type="protein sequence ID" value="KAJ8543846.1"/>
    <property type="molecule type" value="Genomic_DNA"/>
</dbReference>
<evidence type="ECO:0000313" key="3">
    <source>
        <dbReference type="EMBL" id="KAJ8543846.1"/>
    </source>
</evidence>
<accession>A0A9Q1R813</accession>
<gene>
    <name evidence="3" type="ORF">K7X08_025464</name>
</gene>
<dbReference type="Pfam" id="PF05627">
    <property type="entry name" value="AvrRpt-cleavage"/>
    <property type="match status" value="1"/>
</dbReference>